<proteinExistence type="inferred from homology"/>
<comment type="similarity">
    <text evidence="5 6">Belongs to the small heat shock protein (HSP20) family.</text>
</comment>
<evidence type="ECO:0000313" key="9">
    <source>
        <dbReference type="EMBL" id="PLB46985.1"/>
    </source>
</evidence>
<comment type="caution">
    <text evidence="9">The sequence shown here is derived from an EMBL/GenBank/DDBJ whole genome shotgun (WGS) entry which is preliminary data.</text>
</comment>
<dbReference type="InterPro" id="IPR008978">
    <property type="entry name" value="HSP20-like_chaperone"/>
</dbReference>
<dbReference type="SUPFAM" id="SSF49764">
    <property type="entry name" value="HSP20-like chaperones"/>
    <property type="match status" value="1"/>
</dbReference>
<dbReference type="InterPro" id="IPR002068">
    <property type="entry name" value="A-crystallin/Hsp20_dom"/>
</dbReference>
<feature type="compositionally biased region" description="Low complexity" evidence="7">
    <location>
        <begin position="172"/>
        <end position="191"/>
    </location>
</feature>
<evidence type="ECO:0000256" key="1">
    <source>
        <dbReference type="ARBA" id="ARBA00004305"/>
    </source>
</evidence>
<evidence type="ECO:0000256" key="4">
    <source>
        <dbReference type="ARBA" id="ARBA00025715"/>
    </source>
</evidence>
<evidence type="ECO:0000256" key="3">
    <source>
        <dbReference type="ARBA" id="ARBA00023186"/>
    </source>
</evidence>
<gene>
    <name evidence="9" type="ORF">P170DRAFT_457393</name>
</gene>
<sequence>MARLSGLQREVLSLYRRCLREIQKKPTDTRGNFQAYARAEFRKHRSVNKKDFNAIEYLLRKGHRQVEMYSSPGIRNIHPRQRVTPAPSFSPRFDVYELDGSYHLDGELPGVEQSNLDIEFTDPHTIVIKGRVERQYNDTASDASEAVDERTDDTSSSKSLQPTVEDDDDEASATATRESSASASHPATAPRRSGSAFKYWALERSLGQFHRTFSFPTRVDQDAVRASLRNGIISVILPKEAAPKLKKIRVE</sequence>
<evidence type="ECO:0000256" key="7">
    <source>
        <dbReference type="SAM" id="MobiDB-lite"/>
    </source>
</evidence>
<protein>
    <submittedName>
        <fullName evidence="9">HSP20-like chaperone</fullName>
    </submittedName>
</protein>
<dbReference type="InterPro" id="IPR045295">
    <property type="entry name" value="Complex1_LYR_SDHAF1_LYRM8"/>
</dbReference>
<dbReference type="Gene3D" id="2.60.40.790">
    <property type="match status" value="1"/>
</dbReference>
<reference evidence="9 10" key="1">
    <citation type="submission" date="2016-12" db="EMBL/GenBank/DDBJ databases">
        <title>The genomes of Aspergillus section Nigri reveals drivers in fungal speciation.</title>
        <authorList>
            <consortium name="DOE Joint Genome Institute"/>
            <person name="Vesth T.C."/>
            <person name="Nybo J."/>
            <person name="Theobald S."/>
            <person name="Brandl J."/>
            <person name="Frisvad J.C."/>
            <person name="Nielsen K.F."/>
            <person name="Lyhne E.K."/>
            <person name="Kogle M.E."/>
            <person name="Kuo A."/>
            <person name="Riley R."/>
            <person name="Clum A."/>
            <person name="Nolan M."/>
            <person name="Lipzen A."/>
            <person name="Salamov A."/>
            <person name="Henrissat B."/>
            <person name="Wiebenga A."/>
            <person name="De Vries R.P."/>
            <person name="Grigoriev I.V."/>
            <person name="Mortensen U.H."/>
            <person name="Andersen M.R."/>
            <person name="Baker S.E."/>
        </authorList>
    </citation>
    <scope>NUCLEOTIDE SEQUENCE [LARGE SCALE GENOMIC DNA]</scope>
    <source>
        <strain evidence="9 10">IBT 23096</strain>
    </source>
</reference>
<dbReference type="EMBL" id="MSFO01000006">
    <property type="protein sequence ID" value="PLB46985.1"/>
    <property type="molecule type" value="Genomic_DNA"/>
</dbReference>
<keyword evidence="2" id="KW-0496">Mitochondrion</keyword>
<dbReference type="VEuPathDB" id="FungiDB:P170DRAFT_457393"/>
<dbReference type="Proteomes" id="UP000234275">
    <property type="component" value="Unassembled WGS sequence"/>
</dbReference>
<evidence type="ECO:0000256" key="2">
    <source>
        <dbReference type="ARBA" id="ARBA00023128"/>
    </source>
</evidence>
<evidence type="ECO:0000259" key="8">
    <source>
        <dbReference type="PROSITE" id="PS01031"/>
    </source>
</evidence>
<feature type="region of interest" description="Disordered" evidence="7">
    <location>
        <begin position="137"/>
        <end position="191"/>
    </location>
</feature>
<evidence type="ECO:0000313" key="10">
    <source>
        <dbReference type="Proteomes" id="UP000234275"/>
    </source>
</evidence>
<dbReference type="OrthoDB" id="273010at2759"/>
<keyword evidence="3" id="KW-0143">Chaperone</keyword>
<dbReference type="AlphaFoldDB" id="A0A2I2G293"/>
<dbReference type="STRING" id="1392250.A0A2I2G293"/>
<dbReference type="GO" id="GO:0005759">
    <property type="term" value="C:mitochondrial matrix"/>
    <property type="evidence" value="ECO:0007669"/>
    <property type="project" value="UniProtKB-SubCell"/>
</dbReference>
<name>A0A2I2G293_9EURO</name>
<dbReference type="GeneID" id="36559413"/>
<comment type="subcellular location">
    <subcellularLocation>
        <location evidence="1">Mitochondrion matrix</location>
    </subcellularLocation>
</comment>
<dbReference type="Pfam" id="PF05347">
    <property type="entry name" value="Complex1_LYR"/>
    <property type="match status" value="1"/>
</dbReference>
<feature type="domain" description="SHSP" evidence="8">
    <location>
        <begin position="84"/>
        <end position="251"/>
    </location>
</feature>
<dbReference type="PANTHER" id="PTHR13675:SF1">
    <property type="entry name" value="SUCCINATE DEHYDROGENASE ASSEMBLY FACTOR 1, MITOCHONDRIAL"/>
    <property type="match status" value="1"/>
</dbReference>
<dbReference type="Pfam" id="PF00011">
    <property type="entry name" value="HSP20"/>
    <property type="match status" value="1"/>
</dbReference>
<dbReference type="InterPro" id="IPR008011">
    <property type="entry name" value="Complex1_LYR_dom"/>
</dbReference>
<dbReference type="PANTHER" id="PTHR13675">
    <property type="entry name" value="LYR MOTIF-CONTAINING PROTEIN 2"/>
    <property type="match status" value="1"/>
</dbReference>
<dbReference type="GO" id="GO:0034553">
    <property type="term" value="P:mitochondrial respiratory chain complex II assembly"/>
    <property type="evidence" value="ECO:0007669"/>
    <property type="project" value="InterPro"/>
</dbReference>
<keyword evidence="10" id="KW-1185">Reference proteome</keyword>
<evidence type="ECO:0000256" key="5">
    <source>
        <dbReference type="PROSITE-ProRule" id="PRU00285"/>
    </source>
</evidence>
<dbReference type="CDD" id="cd06464">
    <property type="entry name" value="ACD_sHsps-like"/>
    <property type="match status" value="1"/>
</dbReference>
<organism evidence="9 10">
    <name type="scientific">Aspergillus steynii IBT 23096</name>
    <dbReference type="NCBI Taxonomy" id="1392250"/>
    <lineage>
        <taxon>Eukaryota</taxon>
        <taxon>Fungi</taxon>
        <taxon>Dikarya</taxon>
        <taxon>Ascomycota</taxon>
        <taxon>Pezizomycotina</taxon>
        <taxon>Eurotiomycetes</taxon>
        <taxon>Eurotiomycetidae</taxon>
        <taxon>Eurotiales</taxon>
        <taxon>Aspergillaceae</taxon>
        <taxon>Aspergillus</taxon>
        <taxon>Aspergillus subgen. Circumdati</taxon>
    </lineage>
</organism>
<accession>A0A2I2G293</accession>
<comment type="similarity">
    <text evidence="4">Belongs to the complex I LYR family. SDHAF1 subfamily.</text>
</comment>
<evidence type="ECO:0000256" key="6">
    <source>
        <dbReference type="RuleBase" id="RU003616"/>
    </source>
</evidence>
<dbReference type="PROSITE" id="PS01031">
    <property type="entry name" value="SHSP"/>
    <property type="match status" value="1"/>
</dbReference>
<dbReference type="CDD" id="cd20268">
    <property type="entry name" value="Complex1_LYR_SDHAF1_LYRM8"/>
    <property type="match status" value="1"/>
</dbReference>
<dbReference type="RefSeq" id="XP_024702287.1">
    <property type="nucleotide sequence ID" value="XM_024851714.1"/>
</dbReference>